<evidence type="ECO:0000313" key="4">
    <source>
        <dbReference type="Proteomes" id="UP001172155"/>
    </source>
</evidence>
<feature type="compositionally biased region" description="Basic and acidic residues" evidence="1">
    <location>
        <begin position="545"/>
        <end position="559"/>
    </location>
</feature>
<feature type="region of interest" description="Disordered" evidence="1">
    <location>
        <begin position="541"/>
        <end position="616"/>
    </location>
</feature>
<evidence type="ECO:0000259" key="2">
    <source>
        <dbReference type="SMART" id="SM00555"/>
    </source>
</evidence>
<proteinExistence type="predicted"/>
<feature type="compositionally biased region" description="Acidic residues" evidence="1">
    <location>
        <begin position="561"/>
        <end position="579"/>
    </location>
</feature>
<comment type="caution">
    <text evidence="3">The sequence shown here is derived from an EMBL/GenBank/DDBJ whole genome shotgun (WGS) entry which is preliminary data.</text>
</comment>
<dbReference type="SMART" id="SM00555">
    <property type="entry name" value="GIT"/>
    <property type="match status" value="1"/>
</dbReference>
<dbReference type="EMBL" id="JAUKUD010000001">
    <property type="protein sequence ID" value="KAK0752736.1"/>
    <property type="molecule type" value="Genomic_DNA"/>
</dbReference>
<accession>A0AA40F8L3</accession>
<name>A0AA40F8L3_9PEZI</name>
<feature type="region of interest" description="Disordered" evidence="1">
    <location>
        <begin position="248"/>
        <end position="303"/>
    </location>
</feature>
<dbReference type="Proteomes" id="UP001172155">
    <property type="component" value="Unassembled WGS sequence"/>
</dbReference>
<feature type="compositionally biased region" description="Low complexity" evidence="1">
    <location>
        <begin position="252"/>
        <end position="277"/>
    </location>
</feature>
<organism evidence="3 4">
    <name type="scientific">Schizothecium vesticola</name>
    <dbReference type="NCBI Taxonomy" id="314040"/>
    <lineage>
        <taxon>Eukaryota</taxon>
        <taxon>Fungi</taxon>
        <taxon>Dikarya</taxon>
        <taxon>Ascomycota</taxon>
        <taxon>Pezizomycotina</taxon>
        <taxon>Sordariomycetes</taxon>
        <taxon>Sordariomycetidae</taxon>
        <taxon>Sordariales</taxon>
        <taxon>Schizotheciaceae</taxon>
        <taxon>Schizothecium</taxon>
    </lineage>
</organism>
<gene>
    <name evidence="3" type="ORF">B0T18DRAFT_395292</name>
</gene>
<reference evidence="3" key="1">
    <citation type="submission" date="2023-06" db="EMBL/GenBank/DDBJ databases">
        <title>Genome-scale phylogeny and comparative genomics of the fungal order Sordariales.</title>
        <authorList>
            <consortium name="Lawrence Berkeley National Laboratory"/>
            <person name="Hensen N."/>
            <person name="Bonometti L."/>
            <person name="Westerberg I."/>
            <person name="Brannstrom I.O."/>
            <person name="Guillou S."/>
            <person name="Cros-Aarteil S."/>
            <person name="Calhoun S."/>
            <person name="Haridas S."/>
            <person name="Kuo A."/>
            <person name="Mondo S."/>
            <person name="Pangilinan J."/>
            <person name="Riley R."/>
            <person name="LaButti K."/>
            <person name="Andreopoulos B."/>
            <person name="Lipzen A."/>
            <person name="Chen C."/>
            <person name="Yanf M."/>
            <person name="Daum C."/>
            <person name="Ng V."/>
            <person name="Clum A."/>
            <person name="Steindorff A."/>
            <person name="Ohm R."/>
            <person name="Martin F."/>
            <person name="Silar P."/>
            <person name="Natvig D."/>
            <person name="Lalanne C."/>
            <person name="Gautier V."/>
            <person name="Ament-velasquez S.L."/>
            <person name="Kruys A."/>
            <person name="Hutchinson M.I."/>
            <person name="Powell A.J."/>
            <person name="Barry K."/>
            <person name="Miller A.N."/>
            <person name="Grigoriev I.V."/>
            <person name="Debuchy R."/>
            <person name="Gladieux P."/>
            <person name="Thoren M.H."/>
            <person name="Johannesson H."/>
        </authorList>
    </citation>
    <scope>NUCLEOTIDE SEQUENCE</scope>
    <source>
        <strain evidence="3">SMH3187-1</strain>
    </source>
</reference>
<feature type="domain" description="GIT Spa2 homology (SHD)" evidence="2">
    <location>
        <begin position="410"/>
        <end position="440"/>
    </location>
</feature>
<dbReference type="InterPro" id="IPR013724">
    <property type="entry name" value="GIT_SHD"/>
</dbReference>
<evidence type="ECO:0000313" key="3">
    <source>
        <dbReference type="EMBL" id="KAK0752736.1"/>
    </source>
</evidence>
<keyword evidence="4" id="KW-1185">Reference proteome</keyword>
<protein>
    <recommendedName>
        <fullName evidence="2">GIT Spa2 homology (SHD) domain-containing protein</fullName>
    </recommendedName>
</protein>
<sequence>MRLIPLTVEAAIAGLVRTATRTLEMATPTPALELTDDGPSIAARVKFEVRCVRIILRQLEHLPIADLGTIPLYRRAQVEVVHLVALLGEGVLALDCLAFLLASDAEVDDADAQSAASRARERAEELVDTLWRLQDFRTSMWLLLNVLQSPYGTGVPDSLASLRTAVSCLMDGDSKVAKRLRDSDLYTLHLRNSVQLRKRTALDSPSRGTNVTLADMDSVVSATVPVCSGDLLDPWSYVFEGVVSVDQEADAPRSPGSSSSDSSLSSPIPTPTSSPSRSTKDHGPHASIGTLLVPSTGDKMPSPAPPVLKVAPRASCALIFHLPQTTPTMILHLFQHALAISPRFKTHELPDLFNPAVPSQLLRQQKAKQKVRPPHDIVAKFRLHNLSNAQREPLTSNAADEEAVQSRLQKQQKLRVLSDHQLRRLCVEVYDELVRRNIVDNRLKALVDSGTGGGEGGYMVGGPNVRQEDVEVAPVAGASPSSSHGLDSSLGAGRKSRATLVGMEDGNFLELCGDTCWELRGRDVEAKAVAEEVVMGGGIVGVGVEEEKAGGDTESRLPDDSGTDDSEDTDDQDEEEDYDRQDGNQLQNRGETTDDKVDEESERVTLQEEDAEMETEDIASDYEDADDFWQKVGDRRKERMALRESFLEKKQEIEIVVLKYESTPERAHTDD</sequence>
<feature type="compositionally biased region" description="Acidic residues" evidence="1">
    <location>
        <begin position="596"/>
        <end position="616"/>
    </location>
</feature>
<evidence type="ECO:0000256" key="1">
    <source>
        <dbReference type="SAM" id="MobiDB-lite"/>
    </source>
</evidence>
<dbReference type="AlphaFoldDB" id="A0AA40F8L3"/>